<protein>
    <submittedName>
        <fullName evidence="3">Type II toxin-antitoxin system PemK/MazF family toxin</fullName>
    </submittedName>
</protein>
<dbReference type="Gene3D" id="2.30.30.110">
    <property type="match status" value="1"/>
</dbReference>
<evidence type="ECO:0000256" key="2">
    <source>
        <dbReference type="ARBA" id="ARBA00022649"/>
    </source>
</evidence>
<reference evidence="3" key="1">
    <citation type="submission" date="2019-07" db="EMBL/GenBank/DDBJ databases">
        <title>Draft Genome Sequence of Bacillus thuringiensis Strain S906, an Isolate Toxic for Coleopteran and Lepidopteran.</title>
        <authorList>
            <person name="Grynberg P."/>
            <person name="Martins E.S."/>
            <person name="Queiroz P.R."/>
            <person name="Togawa R.C."/>
            <person name="Martins N.F."/>
            <person name="Praca L.B."/>
            <person name="Fiuza V."/>
            <person name="Ramos F."/>
            <person name="Silva E."/>
            <person name="Monnerat R.G."/>
        </authorList>
    </citation>
    <scope>NUCLEOTIDE SEQUENCE</scope>
    <source>
        <strain evidence="3">S906</strain>
    </source>
</reference>
<dbReference type="AlphaFoldDB" id="A0AAP4Q5Y0"/>
<keyword evidence="2" id="KW-1277">Toxin-antitoxin system</keyword>
<dbReference type="GO" id="GO:0006402">
    <property type="term" value="P:mRNA catabolic process"/>
    <property type="evidence" value="ECO:0007669"/>
    <property type="project" value="TreeGrafter"/>
</dbReference>
<dbReference type="PANTHER" id="PTHR33988">
    <property type="entry name" value="ENDORIBONUCLEASE MAZF-RELATED"/>
    <property type="match status" value="1"/>
</dbReference>
<accession>A0AAP4Q5Y0</accession>
<name>A0AAP4Q5Y0_BACTU</name>
<dbReference type="GO" id="GO:0004521">
    <property type="term" value="F:RNA endonuclease activity"/>
    <property type="evidence" value="ECO:0007669"/>
    <property type="project" value="TreeGrafter"/>
</dbReference>
<dbReference type="SUPFAM" id="SSF50118">
    <property type="entry name" value="Cell growth inhibitor/plasmid maintenance toxic component"/>
    <property type="match status" value="1"/>
</dbReference>
<comment type="caution">
    <text evidence="3">The sequence shown here is derived from an EMBL/GenBank/DDBJ whole genome shotgun (WGS) entry which is preliminary data.</text>
</comment>
<dbReference type="GO" id="GO:0016075">
    <property type="term" value="P:rRNA catabolic process"/>
    <property type="evidence" value="ECO:0007669"/>
    <property type="project" value="TreeGrafter"/>
</dbReference>
<sequence length="103" mass="12036">MMKNKRGEIWFLELNGKKRPVVIISNDNIVVELDRLVATVTSQEARNEFDVVLESWEQAGLDKPSVVRCSKINTVHYKELLFKIGKLQEQDLERVLKTIRSYF</sequence>
<evidence type="ECO:0000256" key="1">
    <source>
        <dbReference type="ARBA" id="ARBA00007521"/>
    </source>
</evidence>
<dbReference type="Pfam" id="PF02452">
    <property type="entry name" value="PemK_toxin"/>
    <property type="match status" value="1"/>
</dbReference>
<evidence type="ECO:0000313" key="4">
    <source>
        <dbReference type="Proteomes" id="UP001168357"/>
    </source>
</evidence>
<dbReference type="GO" id="GO:0003677">
    <property type="term" value="F:DNA binding"/>
    <property type="evidence" value="ECO:0007669"/>
    <property type="project" value="InterPro"/>
</dbReference>
<organism evidence="3 4">
    <name type="scientific">Bacillus thuringiensis</name>
    <dbReference type="NCBI Taxonomy" id="1428"/>
    <lineage>
        <taxon>Bacteria</taxon>
        <taxon>Bacillati</taxon>
        <taxon>Bacillota</taxon>
        <taxon>Bacilli</taxon>
        <taxon>Bacillales</taxon>
        <taxon>Bacillaceae</taxon>
        <taxon>Bacillus</taxon>
        <taxon>Bacillus cereus group</taxon>
    </lineage>
</organism>
<dbReference type="InterPro" id="IPR003477">
    <property type="entry name" value="PemK-like"/>
</dbReference>
<comment type="similarity">
    <text evidence="1">Belongs to the PemK/MazF family.</text>
</comment>
<proteinExistence type="inferred from homology"/>
<dbReference type="InterPro" id="IPR011067">
    <property type="entry name" value="Plasmid_toxin/cell-grow_inhib"/>
</dbReference>
<dbReference type="Proteomes" id="UP001168357">
    <property type="component" value="Unassembled WGS sequence"/>
</dbReference>
<dbReference type="PANTHER" id="PTHR33988:SF2">
    <property type="entry name" value="ENDORIBONUCLEASE MAZF"/>
    <property type="match status" value="1"/>
</dbReference>
<gene>
    <name evidence="3" type="ORF">FLM80_14835</name>
</gene>
<dbReference type="EMBL" id="VIGY01000019">
    <property type="protein sequence ID" value="MDN7078336.1"/>
    <property type="molecule type" value="Genomic_DNA"/>
</dbReference>
<evidence type="ECO:0000313" key="3">
    <source>
        <dbReference type="EMBL" id="MDN7078336.1"/>
    </source>
</evidence>